<reference evidence="2 3" key="1">
    <citation type="submission" date="2016-08" db="EMBL/GenBank/DDBJ databases">
        <title>Genomes of anaerobic fungi encode conserved fungal cellulosomes for biomass hydrolysis.</title>
        <authorList>
            <consortium name="DOE Joint Genome Institute"/>
            <person name="Haitjema C.H."/>
            <person name="Gilmore S.P."/>
            <person name="Henske J.K."/>
            <person name="Solomon K.V."/>
            <person name="De Groot R."/>
            <person name="Kuo A."/>
            <person name="Mondo S.J."/>
            <person name="Salamov A.A."/>
            <person name="Labutti K."/>
            <person name="Zhao Z."/>
            <person name="Chiniquy J."/>
            <person name="Barry K."/>
            <person name="Brewer H.M."/>
            <person name="Purvine S.O."/>
            <person name="Wright A.T."/>
            <person name="Boxma B."/>
            <person name="Van Alen T."/>
            <person name="Hackstein J.H."/>
            <person name="Baker S.E."/>
            <person name="Grigoriev I.V."/>
            <person name="O'Malley M.A."/>
        </authorList>
    </citation>
    <scope>NUCLEOTIDE SEQUENCE [LARGE SCALE GENOMIC DNA]</scope>
    <source>
        <strain evidence="3">finn</strain>
    </source>
</reference>
<protein>
    <submittedName>
        <fullName evidence="2">Uncharacterized protein</fullName>
    </submittedName>
</protein>
<evidence type="ECO:0000313" key="3">
    <source>
        <dbReference type="Proteomes" id="UP000193719"/>
    </source>
</evidence>
<feature type="compositionally biased region" description="Polar residues" evidence="1">
    <location>
        <begin position="260"/>
        <end position="272"/>
    </location>
</feature>
<evidence type="ECO:0000256" key="1">
    <source>
        <dbReference type="SAM" id="MobiDB-lite"/>
    </source>
</evidence>
<keyword evidence="3" id="KW-1185">Reference proteome</keyword>
<proteinExistence type="predicted"/>
<dbReference type="OrthoDB" id="660555at2759"/>
<evidence type="ECO:0000313" key="2">
    <source>
        <dbReference type="EMBL" id="ORX51735.1"/>
    </source>
</evidence>
<gene>
    <name evidence="2" type="ORF">BCR36DRAFT_411711</name>
</gene>
<organism evidence="2 3">
    <name type="scientific">Piromyces finnis</name>
    <dbReference type="NCBI Taxonomy" id="1754191"/>
    <lineage>
        <taxon>Eukaryota</taxon>
        <taxon>Fungi</taxon>
        <taxon>Fungi incertae sedis</taxon>
        <taxon>Chytridiomycota</taxon>
        <taxon>Chytridiomycota incertae sedis</taxon>
        <taxon>Neocallimastigomycetes</taxon>
        <taxon>Neocallimastigales</taxon>
        <taxon>Neocallimastigaceae</taxon>
        <taxon>Piromyces</taxon>
    </lineage>
</organism>
<feature type="region of interest" description="Disordered" evidence="1">
    <location>
        <begin position="230"/>
        <end position="272"/>
    </location>
</feature>
<comment type="caution">
    <text evidence="2">The sequence shown here is derived from an EMBL/GenBank/DDBJ whole genome shotgun (WGS) entry which is preliminary data.</text>
</comment>
<dbReference type="Proteomes" id="UP000193719">
    <property type="component" value="Unassembled WGS sequence"/>
</dbReference>
<dbReference type="EMBL" id="MCFH01000017">
    <property type="protein sequence ID" value="ORX51735.1"/>
    <property type="molecule type" value="Genomic_DNA"/>
</dbReference>
<dbReference type="AlphaFoldDB" id="A0A1Y1VBA2"/>
<accession>A0A1Y1VBA2</accession>
<reference evidence="2 3" key="2">
    <citation type="submission" date="2016-08" db="EMBL/GenBank/DDBJ databases">
        <title>Pervasive Adenine N6-methylation of Active Genes in Fungi.</title>
        <authorList>
            <consortium name="DOE Joint Genome Institute"/>
            <person name="Mondo S.J."/>
            <person name="Dannebaum R.O."/>
            <person name="Kuo R.C."/>
            <person name="Labutti K."/>
            <person name="Haridas S."/>
            <person name="Kuo A."/>
            <person name="Salamov A."/>
            <person name="Ahrendt S.R."/>
            <person name="Lipzen A."/>
            <person name="Sullivan W."/>
            <person name="Andreopoulos W.B."/>
            <person name="Clum A."/>
            <person name="Lindquist E."/>
            <person name="Daum C."/>
            <person name="Ramamoorthy G.K."/>
            <person name="Gryganskyi A."/>
            <person name="Culley D."/>
            <person name="Magnuson J.K."/>
            <person name="James T.Y."/>
            <person name="O'Malley M.A."/>
            <person name="Stajich J.E."/>
            <person name="Spatafora J.W."/>
            <person name="Visel A."/>
            <person name="Grigoriev I.V."/>
        </authorList>
    </citation>
    <scope>NUCLEOTIDE SEQUENCE [LARGE SCALE GENOMIC DNA]</scope>
    <source>
        <strain evidence="3">finn</strain>
    </source>
</reference>
<sequence>MLKRFNNPNVRYKKNFDFHSYHAPFRYCRFMGNKCAEILNKYFTENNISNVLNDSNYIFSICPEYYFIKLYCIFIKLSVLGLLLYKKASLVIITFLAKLIEEDDNISFFATGSSINFSNSIVESVIDYNHFDINKDFTKNVAKCAGCSVVCNTFISSTLKNQYSITTSKRISVTHSTGDVTSNSNSLTDEISYTIEVAKSLTKSNSFSGSNSELGTNTLEIAIAMAQSSSNAVSDEGSSSHNEEYSESNIHSISKEDNHTVTNTEGETNESNWNVYQEHSGKREHSQLDKSDYDYYNNQFSSQEVNNPLRNDQSTTTSVQLEKRILPALLPIAMVRGEFIAKAEPKIAPKLTNFIANSSVGKYVGKLFGKGDSKGSSGGGGNNGLYSKITRSIDSYYNGVQGNAAVDTNNIARDSNTIAKDANNISRQSMLNEHADAEKTYNQTELWGPKEL</sequence>
<name>A0A1Y1VBA2_9FUNG</name>